<reference evidence="1" key="1">
    <citation type="submission" date="2009-07" db="EMBL/GenBank/DDBJ databases">
        <title>Complete sequence of Geobacter sp. M21.</title>
        <authorList>
            <consortium name="US DOE Joint Genome Institute"/>
            <person name="Lucas S."/>
            <person name="Copeland A."/>
            <person name="Lapidus A."/>
            <person name="Glavina del Rio T."/>
            <person name="Dalin E."/>
            <person name="Tice H."/>
            <person name="Bruce D."/>
            <person name="Goodwin L."/>
            <person name="Pitluck S."/>
            <person name="Saunders E."/>
            <person name="Brettin T."/>
            <person name="Detter J.C."/>
            <person name="Han C."/>
            <person name="Larimer F."/>
            <person name="Land M."/>
            <person name="Hauser L."/>
            <person name="Kyrpides N."/>
            <person name="Ovchinnikova G."/>
            <person name="Lovley D."/>
        </authorList>
    </citation>
    <scope>NUCLEOTIDE SEQUENCE [LARGE SCALE GENOMIC DNA]</scope>
    <source>
        <strain evidence="1">M21</strain>
    </source>
</reference>
<dbReference type="AlphaFoldDB" id="C6E6P8"/>
<name>C6E6P8_GEOSM</name>
<dbReference type="HOGENOM" id="CLU_2682562_0_0_7"/>
<evidence type="ECO:0000313" key="1">
    <source>
        <dbReference type="EMBL" id="ACT19676.1"/>
    </source>
</evidence>
<accession>C6E6P8</accession>
<dbReference type="KEGG" id="gem:GM21_3655"/>
<organism evidence="1">
    <name type="scientific">Geobacter sp. (strain M21)</name>
    <dbReference type="NCBI Taxonomy" id="443144"/>
    <lineage>
        <taxon>Bacteria</taxon>
        <taxon>Pseudomonadati</taxon>
        <taxon>Thermodesulfobacteriota</taxon>
        <taxon>Desulfuromonadia</taxon>
        <taxon>Geobacterales</taxon>
        <taxon>Geobacteraceae</taxon>
        <taxon>Geobacter</taxon>
    </lineage>
</organism>
<protein>
    <submittedName>
        <fullName evidence="1">Uncharacterized protein</fullName>
    </submittedName>
</protein>
<dbReference type="STRING" id="443144.GM21_3655"/>
<dbReference type="EMBL" id="CP001661">
    <property type="protein sequence ID" value="ACT19676.1"/>
    <property type="molecule type" value="Genomic_DNA"/>
</dbReference>
<proteinExistence type="predicted"/>
<sequence>MGKKCVQAKCGANAGRVIYMGLPLWHCDKCGTIWGFWSFVPAFWFNGWLFPYEGSYWKALWEWLNLDSNDKGAA</sequence>
<gene>
    <name evidence="1" type="ordered locus">GM21_3655</name>
</gene>